<protein>
    <submittedName>
        <fullName evidence="1">Uncharacterized protein</fullName>
    </submittedName>
</protein>
<evidence type="ECO:0000313" key="1">
    <source>
        <dbReference type="EMBL" id="KAK3696764.1"/>
    </source>
</evidence>
<comment type="caution">
    <text evidence="1">The sequence shown here is derived from an EMBL/GenBank/DDBJ whole genome shotgun (WGS) entry which is preliminary data.</text>
</comment>
<organism evidence="1 2">
    <name type="scientific">Vermiconidia calcicola</name>
    <dbReference type="NCBI Taxonomy" id="1690605"/>
    <lineage>
        <taxon>Eukaryota</taxon>
        <taxon>Fungi</taxon>
        <taxon>Dikarya</taxon>
        <taxon>Ascomycota</taxon>
        <taxon>Pezizomycotina</taxon>
        <taxon>Dothideomycetes</taxon>
        <taxon>Dothideomycetidae</taxon>
        <taxon>Mycosphaerellales</taxon>
        <taxon>Extremaceae</taxon>
        <taxon>Vermiconidia</taxon>
    </lineage>
</organism>
<dbReference type="Proteomes" id="UP001281147">
    <property type="component" value="Unassembled WGS sequence"/>
</dbReference>
<sequence>MDTPDLQPLVEDLASNIDDLEESLAPLLRTALSTSTSKLPLLDKAKLYVLATYAIESILFSSLRLNGVDAKSHPVMRELARVKEYFGKIKTAETAGTKRNVTLDKDAAGRFIKAGIAGNERYDRERADRVAQEKAGAKRKLEDMAVGTHTRFDESAKRIKATDAEQEGNTATGNEDAEQSAPTTDADVGEQEPADSKKKNRGRPRLKPKKVISEEEGGDGVGVSNTVPKSSTQAMEALLEGSSSNVEGKKSKKKKRKKSKGQKLEDERAEEMK</sequence>
<dbReference type="EMBL" id="JAUTXU010000236">
    <property type="protein sequence ID" value="KAK3696764.1"/>
    <property type="molecule type" value="Genomic_DNA"/>
</dbReference>
<keyword evidence="2" id="KW-1185">Reference proteome</keyword>
<gene>
    <name evidence="1" type="ORF">LTR37_017788</name>
</gene>
<name>A0ACC3MIV4_9PEZI</name>
<evidence type="ECO:0000313" key="2">
    <source>
        <dbReference type="Proteomes" id="UP001281147"/>
    </source>
</evidence>
<proteinExistence type="predicted"/>
<reference evidence="1" key="1">
    <citation type="submission" date="2023-07" db="EMBL/GenBank/DDBJ databases">
        <title>Black Yeasts Isolated from many extreme environments.</title>
        <authorList>
            <person name="Coleine C."/>
            <person name="Stajich J.E."/>
            <person name="Selbmann L."/>
        </authorList>
    </citation>
    <scope>NUCLEOTIDE SEQUENCE</scope>
    <source>
        <strain evidence="1">CCFEE 5714</strain>
    </source>
</reference>
<accession>A0ACC3MIV4</accession>